<protein>
    <submittedName>
        <fullName evidence="1">Uncharacterized protein</fullName>
    </submittedName>
</protein>
<dbReference type="AlphaFoldDB" id="A0A2W5GHH3"/>
<evidence type="ECO:0000313" key="2">
    <source>
        <dbReference type="Proteomes" id="UP000249645"/>
    </source>
</evidence>
<organism evidence="1 2">
    <name type="scientific">Pseudopedobacter saltans</name>
    <dbReference type="NCBI Taxonomy" id="151895"/>
    <lineage>
        <taxon>Bacteria</taxon>
        <taxon>Pseudomonadati</taxon>
        <taxon>Bacteroidota</taxon>
        <taxon>Sphingobacteriia</taxon>
        <taxon>Sphingobacteriales</taxon>
        <taxon>Sphingobacteriaceae</taxon>
        <taxon>Pseudopedobacter</taxon>
    </lineage>
</organism>
<proteinExistence type="predicted"/>
<dbReference type="EMBL" id="QFOI01000411">
    <property type="protein sequence ID" value="PZP42782.1"/>
    <property type="molecule type" value="Genomic_DNA"/>
</dbReference>
<dbReference type="Proteomes" id="UP000249645">
    <property type="component" value="Unassembled WGS sequence"/>
</dbReference>
<comment type="caution">
    <text evidence="1">The sequence shown here is derived from an EMBL/GenBank/DDBJ whole genome shotgun (WGS) entry which is preliminary data.</text>
</comment>
<accession>A0A2W5GHH3</accession>
<evidence type="ECO:0000313" key="1">
    <source>
        <dbReference type="EMBL" id="PZP42782.1"/>
    </source>
</evidence>
<reference evidence="1 2" key="1">
    <citation type="submission" date="2017-11" db="EMBL/GenBank/DDBJ databases">
        <title>Infants hospitalized years apart are colonized by the same room-sourced microbial strains.</title>
        <authorList>
            <person name="Brooks B."/>
            <person name="Olm M.R."/>
            <person name="Firek B.A."/>
            <person name="Baker R."/>
            <person name="Thomas B.C."/>
            <person name="Morowitz M.J."/>
            <person name="Banfield J.F."/>
        </authorList>
    </citation>
    <scope>NUCLEOTIDE SEQUENCE [LARGE SCALE GENOMIC DNA]</scope>
    <source>
        <strain evidence="1">S2_009_000_R2_76</strain>
    </source>
</reference>
<name>A0A2W5GHH3_9SPHI</name>
<gene>
    <name evidence="1" type="ORF">DI598_16555</name>
</gene>
<sequence length="480" mass="53691">MGETILYASNPNTDNKDISARLDWNKLDSFYSGNRIYYKIPFTASTIAKNKSLFLVIRKNKTNSQYEAALLTKNNEGTYSVDGKEYTVPMQIYLSIRNGEPLSIYKKELTDKRFVAFGTSASNSLTIPRTNGAIMYRSPKNNSIAGSVSKPVTLMSTSTTKCYEITIPGTCYASDGPNNEVICTNSRKKNLCITTPTNNNEDTYKDEIIDETGGGWDPDPEEEDEEEEFYKIKLDTSLKKNPCLDSVVTRILFSGNNSPNILNNFIEKLGFSKTVNLNVNLSQDRYELDQYVVARTESGNTSIDGSVISKDFTITFYQPTISSSTQLYTASYMFHEIAHAYIEYDILKSIATKNTAKLNQTLKDLGAFIDVDRMIRDFNKNGLTSEFGNTLLREYNAVMNLFGHEIMASRYISVIGDAISGFDGNRFDISYYNKLAYAGLQHNEIAGWKNADSTFKVAVSSALQLEEHGDSSSLGKKCIN</sequence>